<organism evidence="3 4">
    <name type="scientific">Coleophoma crateriformis</name>
    <dbReference type="NCBI Taxonomy" id="565419"/>
    <lineage>
        <taxon>Eukaryota</taxon>
        <taxon>Fungi</taxon>
        <taxon>Dikarya</taxon>
        <taxon>Ascomycota</taxon>
        <taxon>Pezizomycotina</taxon>
        <taxon>Leotiomycetes</taxon>
        <taxon>Helotiales</taxon>
        <taxon>Dermateaceae</taxon>
        <taxon>Coleophoma</taxon>
    </lineage>
</organism>
<dbReference type="Proteomes" id="UP000256328">
    <property type="component" value="Unassembled WGS sequence"/>
</dbReference>
<keyword evidence="4" id="KW-1185">Reference proteome</keyword>
<accession>A0A3D8QYX9</accession>
<feature type="region of interest" description="Disordered" evidence="1">
    <location>
        <begin position="278"/>
        <end position="326"/>
    </location>
</feature>
<comment type="caution">
    <text evidence="3">The sequence shown here is derived from an EMBL/GenBank/DDBJ whole genome shotgun (WGS) entry which is preliminary data.</text>
</comment>
<name>A0A3D8QYX9_9HELO</name>
<dbReference type="PANTHER" id="PTHR42080">
    <property type="entry name" value="SRR1 DOMAIN-CONTAINING PROTEIN"/>
    <property type="match status" value="1"/>
</dbReference>
<protein>
    <recommendedName>
        <fullName evidence="2">SRR1-like domain-containing protein</fullName>
    </recommendedName>
</protein>
<sequence length="326" mass="36366">MPHTNRKKKSSTGAPSPKIIHTKRQEVEDADGWTHVVEGRRHTSRASAAKAKAQEPWLQAGDFMENGIAYVTKTLEEAGADQEYYARLWRESEAGGQLRRQFEGRKLQVDRVVVLGLDSLQLARREGRRASHTQLAALRSVMDIIDPTSSIEYYLQDPHFSALDKEYFNSLGYKVLEDPAAFSHITSSTLVYAIHCYAKVYAEINKGPKPAILVATDTKNFGIHTPEDVVKEIEDLVEECEQTEFPQLRHDFSDTLIYWRGDCKRVVVEEKANEAVSDDVLENTAEPKSAQAVEPNAESNMGADTESKPESAASEPTAASEETPQS</sequence>
<dbReference type="Pfam" id="PF07985">
    <property type="entry name" value="SRR1"/>
    <property type="match status" value="1"/>
</dbReference>
<evidence type="ECO:0000256" key="1">
    <source>
        <dbReference type="SAM" id="MobiDB-lite"/>
    </source>
</evidence>
<gene>
    <name evidence="3" type="ORF">BP5796_09513</name>
</gene>
<evidence type="ECO:0000313" key="4">
    <source>
        <dbReference type="Proteomes" id="UP000256328"/>
    </source>
</evidence>
<feature type="region of interest" description="Disordered" evidence="1">
    <location>
        <begin position="1"/>
        <end position="31"/>
    </location>
</feature>
<proteinExistence type="predicted"/>
<dbReference type="InterPro" id="IPR012942">
    <property type="entry name" value="SRR1-like"/>
</dbReference>
<feature type="domain" description="SRR1-like" evidence="2">
    <location>
        <begin position="100"/>
        <end position="259"/>
    </location>
</feature>
<dbReference type="AlphaFoldDB" id="A0A3D8QYX9"/>
<reference evidence="3 4" key="1">
    <citation type="journal article" date="2018" name="IMA Fungus">
        <title>IMA Genome-F 9: Draft genome sequence of Annulohypoxylon stygium, Aspergillus mulundensis, Berkeleyomyces basicola (syn. Thielaviopsis basicola), Ceratocystis smalleyi, two Cercospora beticola strains, Coleophoma cylindrospora, Fusarium fracticaudum, Phialophora cf. hyalina, and Morchella septimelata.</title>
        <authorList>
            <person name="Wingfield B.D."/>
            <person name="Bills G.F."/>
            <person name="Dong Y."/>
            <person name="Huang W."/>
            <person name="Nel W.J."/>
            <person name="Swalarsk-Parry B.S."/>
            <person name="Vaghefi N."/>
            <person name="Wilken P.M."/>
            <person name="An Z."/>
            <person name="de Beer Z.W."/>
            <person name="De Vos L."/>
            <person name="Chen L."/>
            <person name="Duong T.A."/>
            <person name="Gao Y."/>
            <person name="Hammerbacher A."/>
            <person name="Kikkert J.R."/>
            <person name="Li Y."/>
            <person name="Li H."/>
            <person name="Li K."/>
            <person name="Li Q."/>
            <person name="Liu X."/>
            <person name="Ma X."/>
            <person name="Naidoo K."/>
            <person name="Pethybridge S.J."/>
            <person name="Sun J."/>
            <person name="Steenkamp E.T."/>
            <person name="van der Nest M.A."/>
            <person name="van Wyk S."/>
            <person name="Wingfield M.J."/>
            <person name="Xiong C."/>
            <person name="Yue Q."/>
            <person name="Zhang X."/>
        </authorList>
    </citation>
    <scope>NUCLEOTIDE SEQUENCE [LARGE SCALE GENOMIC DNA]</scope>
    <source>
        <strain evidence="3 4">BP5796</strain>
    </source>
</reference>
<dbReference type="EMBL" id="PDLN01000014">
    <property type="protein sequence ID" value="RDW66764.1"/>
    <property type="molecule type" value="Genomic_DNA"/>
</dbReference>
<dbReference type="PANTHER" id="PTHR42080:SF1">
    <property type="entry name" value="SRR1-LIKE DOMAIN-CONTAINING PROTEIN"/>
    <property type="match status" value="1"/>
</dbReference>
<dbReference type="OrthoDB" id="5318346at2759"/>
<feature type="compositionally biased region" description="Low complexity" evidence="1">
    <location>
        <begin position="310"/>
        <end position="326"/>
    </location>
</feature>
<evidence type="ECO:0000313" key="3">
    <source>
        <dbReference type="EMBL" id="RDW66764.1"/>
    </source>
</evidence>
<feature type="compositionally biased region" description="Basic residues" evidence="1">
    <location>
        <begin position="1"/>
        <end position="10"/>
    </location>
</feature>
<evidence type="ECO:0000259" key="2">
    <source>
        <dbReference type="Pfam" id="PF07985"/>
    </source>
</evidence>